<dbReference type="AlphaFoldDB" id="A0A518I387"/>
<dbReference type="GO" id="GO:0000156">
    <property type="term" value="F:phosphorelay response regulator activity"/>
    <property type="evidence" value="ECO:0007669"/>
    <property type="project" value="TreeGrafter"/>
</dbReference>
<evidence type="ECO:0000256" key="3">
    <source>
        <dbReference type="ARBA" id="ARBA00023015"/>
    </source>
</evidence>
<name>A0A518I387_9BACT</name>
<dbReference type="SMART" id="SM00862">
    <property type="entry name" value="Trans_reg_C"/>
    <property type="match status" value="1"/>
</dbReference>
<evidence type="ECO:0000256" key="6">
    <source>
        <dbReference type="PROSITE-ProRule" id="PRU00169"/>
    </source>
</evidence>
<dbReference type="Gene3D" id="3.40.50.2300">
    <property type="match status" value="1"/>
</dbReference>
<feature type="modified residue" description="4-aspartylphosphate" evidence="6">
    <location>
        <position position="51"/>
    </location>
</feature>
<dbReference type="SMART" id="SM00448">
    <property type="entry name" value="REC"/>
    <property type="match status" value="1"/>
</dbReference>
<dbReference type="Gene3D" id="1.10.10.10">
    <property type="entry name" value="Winged helix-like DNA-binding domain superfamily/Winged helix DNA-binding domain"/>
    <property type="match status" value="1"/>
</dbReference>
<dbReference type="PANTHER" id="PTHR48111:SF22">
    <property type="entry name" value="REGULATOR OF RPOS"/>
    <property type="match status" value="1"/>
</dbReference>
<protein>
    <submittedName>
        <fullName evidence="10">Transcriptional regulatory protein CusR</fullName>
    </submittedName>
</protein>
<dbReference type="Proteomes" id="UP000319004">
    <property type="component" value="Chromosome"/>
</dbReference>
<keyword evidence="2" id="KW-0902">Two-component regulatory system</keyword>
<keyword evidence="11" id="KW-1185">Reference proteome</keyword>
<feature type="DNA-binding region" description="OmpR/PhoB-type" evidence="7">
    <location>
        <begin position="124"/>
        <end position="222"/>
    </location>
</feature>
<dbReference type="GO" id="GO:0000976">
    <property type="term" value="F:transcription cis-regulatory region binding"/>
    <property type="evidence" value="ECO:0007669"/>
    <property type="project" value="TreeGrafter"/>
</dbReference>
<dbReference type="InterPro" id="IPR001789">
    <property type="entry name" value="Sig_transdc_resp-reg_receiver"/>
</dbReference>
<feature type="domain" description="Response regulatory" evidence="8">
    <location>
        <begin position="2"/>
        <end position="116"/>
    </location>
</feature>
<dbReference type="EMBL" id="CP037423">
    <property type="protein sequence ID" value="QDV47572.1"/>
    <property type="molecule type" value="Genomic_DNA"/>
</dbReference>
<dbReference type="InterPro" id="IPR011006">
    <property type="entry name" value="CheY-like_superfamily"/>
</dbReference>
<dbReference type="InterPro" id="IPR039420">
    <property type="entry name" value="WalR-like"/>
</dbReference>
<accession>A0A518I387</accession>
<feature type="domain" description="OmpR/PhoB-type" evidence="9">
    <location>
        <begin position="124"/>
        <end position="222"/>
    </location>
</feature>
<dbReference type="Gene3D" id="6.10.250.690">
    <property type="match status" value="1"/>
</dbReference>
<dbReference type="SUPFAM" id="SSF52172">
    <property type="entry name" value="CheY-like"/>
    <property type="match status" value="1"/>
</dbReference>
<dbReference type="OrthoDB" id="272875at2"/>
<evidence type="ECO:0000256" key="5">
    <source>
        <dbReference type="ARBA" id="ARBA00023163"/>
    </source>
</evidence>
<dbReference type="PROSITE" id="PS51755">
    <property type="entry name" value="OMPR_PHOB"/>
    <property type="match status" value="1"/>
</dbReference>
<proteinExistence type="predicted"/>
<keyword evidence="5" id="KW-0804">Transcription</keyword>
<evidence type="ECO:0000313" key="11">
    <source>
        <dbReference type="Proteomes" id="UP000319004"/>
    </source>
</evidence>
<dbReference type="InterPro" id="IPR036388">
    <property type="entry name" value="WH-like_DNA-bd_sf"/>
</dbReference>
<dbReference type="RefSeq" id="WP_145391673.1">
    <property type="nucleotide sequence ID" value="NZ_CP037423.1"/>
</dbReference>
<evidence type="ECO:0000259" key="8">
    <source>
        <dbReference type="PROSITE" id="PS50110"/>
    </source>
</evidence>
<dbReference type="GO" id="GO:0005829">
    <property type="term" value="C:cytosol"/>
    <property type="evidence" value="ECO:0007669"/>
    <property type="project" value="TreeGrafter"/>
</dbReference>
<dbReference type="CDD" id="cd00383">
    <property type="entry name" value="trans_reg_C"/>
    <property type="match status" value="1"/>
</dbReference>
<dbReference type="FunFam" id="3.40.50.2300:FF:000002">
    <property type="entry name" value="DNA-binding response regulator PhoP"/>
    <property type="match status" value="1"/>
</dbReference>
<evidence type="ECO:0000256" key="4">
    <source>
        <dbReference type="ARBA" id="ARBA00023125"/>
    </source>
</evidence>
<evidence type="ECO:0000259" key="9">
    <source>
        <dbReference type="PROSITE" id="PS51755"/>
    </source>
</evidence>
<organism evidence="10 11">
    <name type="scientific">Stieleria neptunia</name>
    <dbReference type="NCBI Taxonomy" id="2527979"/>
    <lineage>
        <taxon>Bacteria</taxon>
        <taxon>Pseudomonadati</taxon>
        <taxon>Planctomycetota</taxon>
        <taxon>Planctomycetia</taxon>
        <taxon>Pirellulales</taxon>
        <taxon>Pirellulaceae</taxon>
        <taxon>Stieleria</taxon>
    </lineage>
</organism>
<sequence length="225" mass="25210">MRVLVIEDYEPVRSAVVQALSEDGYAVDSAEDGRNGMWLAKSGEHDAIVLDIMLPHTNGIEILESLRSQQQHTPVLLLTALDEVDQRIRGLNCGADDYLVKPFAMAELLARVRALVRRSFGDGVSVIQVRDLTIDTSARLVSRDGEAIELTAREYNLLELLARRRGKVVTRTEIWKSLYDMENESTSNVVDVYVGYLRKKLDLPDQPSLIVTRRGHGYVLEASDS</sequence>
<dbReference type="GO" id="GO:0006355">
    <property type="term" value="P:regulation of DNA-templated transcription"/>
    <property type="evidence" value="ECO:0007669"/>
    <property type="project" value="InterPro"/>
</dbReference>
<dbReference type="InterPro" id="IPR001867">
    <property type="entry name" value="OmpR/PhoB-type_DNA-bd"/>
</dbReference>
<dbReference type="KEGG" id="snep:Enr13x_74820"/>
<evidence type="ECO:0000256" key="1">
    <source>
        <dbReference type="ARBA" id="ARBA00022553"/>
    </source>
</evidence>
<evidence type="ECO:0000313" key="10">
    <source>
        <dbReference type="EMBL" id="QDV47572.1"/>
    </source>
</evidence>
<evidence type="ECO:0000256" key="2">
    <source>
        <dbReference type="ARBA" id="ARBA00023012"/>
    </source>
</evidence>
<dbReference type="PANTHER" id="PTHR48111">
    <property type="entry name" value="REGULATOR OF RPOS"/>
    <property type="match status" value="1"/>
</dbReference>
<dbReference type="Pfam" id="PF00072">
    <property type="entry name" value="Response_reg"/>
    <property type="match status" value="1"/>
</dbReference>
<keyword evidence="1 6" id="KW-0597">Phosphoprotein</keyword>
<dbReference type="Pfam" id="PF00486">
    <property type="entry name" value="Trans_reg_C"/>
    <property type="match status" value="1"/>
</dbReference>
<reference evidence="10 11" key="1">
    <citation type="submission" date="2019-03" db="EMBL/GenBank/DDBJ databases">
        <title>Deep-cultivation of Planctomycetes and their phenomic and genomic characterization uncovers novel biology.</title>
        <authorList>
            <person name="Wiegand S."/>
            <person name="Jogler M."/>
            <person name="Boedeker C."/>
            <person name="Pinto D."/>
            <person name="Vollmers J."/>
            <person name="Rivas-Marin E."/>
            <person name="Kohn T."/>
            <person name="Peeters S.H."/>
            <person name="Heuer A."/>
            <person name="Rast P."/>
            <person name="Oberbeckmann S."/>
            <person name="Bunk B."/>
            <person name="Jeske O."/>
            <person name="Meyerdierks A."/>
            <person name="Storesund J.E."/>
            <person name="Kallscheuer N."/>
            <person name="Luecker S."/>
            <person name="Lage O.M."/>
            <person name="Pohl T."/>
            <person name="Merkel B.J."/>
            <person name="Hornburger P."/>
            <person name="Mueller R.-W."/>
            <person name="Bruemmer F."/>
            <person name="Labrenz M."/>
            <person name="Spormann A.M."/>
            <person name="Op den Camp H."/>
            <person name="Overmann J."/>
            <person name="Amann R."/>
            <person name="Jetten M.S.M."/>
            <person name="Mascher T."/>
            <person name="Medema M.H."/>
            <person name="Devos D.P."/>
            <person name="Kaster A.-K."/>
            <person name="Ovreas L."/>
            <person name="Rohde M."/>
            <person name="Galperin M.Y."/>
            <person name="Jogler C."/>
        </authorList>
    </citation>
    <scope>NUCLEOTIDE SEQUENCE [LARGE SCALE GENOMIC DNA]</scope>
    <source>
        <strain evidence="10 11">Enr13</strain>
    </source>
</reference>
<keyword evidence="4 7" id="KW-0238">DNA-binding</keyword>
<keyword evidence="3" id="KW-0805">Transcription regulation</keyword>
<dbReference type="GO" id="GO:0032993">
    <property type="term" value="C:protein-DNA complex"/>
    <property type="evidence" value="ECO:0007669"/>
    <property type="project" value="TreeGrafter"/>
</dbReference>
<evidence type="ECO:0000256" key="7">
    <source>
        <dbReference type="PROSITE-ProRule" id="PRU01091"/>
    </source>
</evidence>
<gene>
    <name evidence="10" type="primary">cusR</name>
    <name evidence="10" type="ORF">Enr13x_74820</name>
</gene>
<dbReference type="PROSITE" id="PS50110">
    <property type="entry name" value="RESPONSE_REGULATORY"/>
    <property type="match status" value="1"/>
</dbReference>
<dbReference type="FunFam" id="1.10.10.10:FF:000005">
    <property type="entry name" value="Two-component system response regulator"/>
    <property type="match status" value="1"/>
</dbReference>